<dbReference type="GO" id="GO:0015271">
    <property type="term" value="F:outward rectifier potassium channel activity"/>
    <property type="evidence" value="ECO:0007669"/>
    <property type="project" value="TreeGrafter"/>
</dbReference>
<evidence type="ECO:0000256" key="2">
    <source>
        <dbReference type="ARBA" id="ARBA00022448"/>
    </source>
</evidence>
<dbReference type="PANTHER" id="PTHR11003">
    <property type="entry name" value="POTASSIUM CHANNEL, SUBFAMILY K"/>
    <property type="match status" value="1"/>
</dbReference>
<dbReference type="InterPro" id="IPR013099">
    <property type="entry name" value="K_chnl_dom"/>
</dbReference>
<dbReference type="GeneID" id="68096930"/>
<dbReference type="GO" id="GO:0030322">
    <property type="term" value="P:stabilization of membrane potential"/>
    <property type="evidence" value="ECO:0007669"/>
    <property type="project" value="TreeGrafter"/>
</dbReference>
<evidence type="ECO:0000256" key="8">
    <source>
        <dbReference type="RuleBase" id="RU003857"/>
    </source>
</evidence>
<feature type="transmembrane region" description="Helical" evidence="10">
    <location>
        <begin position="360"/>
        <end position="378"/>
    </location>
</feature>
<keyword evidence="4 10" id="KW-1133">Transmembrane helix</keyword>
<comment type="subcellular location">
    <subcellularLocation>
        <location evidence="1">Membrane</location>
        <topology evidence="1">Multi-pass membrane protein</topology>
    </subcellularLocation>
</comment>
<feature type="transmembrane region" description="Helical" evidence="10">
    <location>
        <begin position="519"/>
        <end position="540"/>
    </location>
</feature>
<evidence type="ECO:0000256" key="9">
    <source>
        <dbReference type="SAM" id="MobiDB-lite"/>
    </source>
</evidence>
<comment type="similarity">
    <text evidence="8">Belongs to the two pore domain potassium channel (TC 1.A.1.8) family.</text>
</comment>
<evidence type="ECO:0000256" key="7">
    <source>
        <dbReference type="ARBA" id="ARBA00023303"/>
    </source>
</evidence>
<dbReference type="SUPFAM" id="SSF81324">
    <property type="entry name" value="Voltage-gated potassium channels"/>
    <property type="match status" value="2"/>
</dbReference>
<feature type="transmembrane region" description="Helical" evidence="10">
    <location>
        <begin position="460"/>
        <end position="481"/>
    </location>
</feature>
<reference evidence="12 13" key="1">
    <citation type="journal article" date="2018" name="BMC Genomics">
        <title>The genome of Naegleria lovaniensis, the basis for a comparative approach to unravel pathogenicity factors of the human pathogenic amoeba N. fowleri.</title>
        <authorList>
            <person name="Liechti N."/>
            <person name="Schurch N."/>
            <person name="Bruggmann R."/>
            <person name="Wittwer M."/>
        </authorList>
    </citation>
    <scope>NUCLEOTIDE SEQUENCE [LARGE SCALE GENOMIC DNA]</scope>
    <source>
        <strain evidence="12 13">ATCC 30569</strain>
    </source>
</reference>
<feature type="region of interest" description="Disordered" evidence="9">
    <location>
        <begin position="1"/>
        <end position="42"/>
    </location>
</feature>
<dbReference type="RefSeq" id="XP_044548817.1">
    <property type="nucleotide sequence ID" value="XM_044694118.1"/>
</dbReference>
<evidence type="ECO:0000256" key="3">
    <source>
        <dbReference type="ARBA" id="ARBA00022692"/>
    </source>
</evidence>
<keyword evidence="3 8" id="KW-0812">Transmembrane</keyword>
<feature type="transmembrane region" description="Helical" evidence="10">
    <location>
        <begin position="269"/>
        <end position="297"/>
    </location>
</feature>
<feature type="domain" description="Potassium channel" evidence="11">
    <location>
        <begin position="352"/>
        <end position="414"/>
    </location>
</feature>
<evidence type="ECO:0000256" key="4">
    <source>
        <dbReference type="ARBA" id="ARBA00022989"/>
    </source>
</evidence>
<feature type="transmembrane region" description="Helical" evidence="10">
    <location>
        <begin position="422"/>
        <end position="440"/>
    </location>
</feature>
<organism evidence="12 13">
    <name type="scientific">Naegleria lovaniensis</name>
    <name type="common">Amoeba</name>
    <dbReference type="NCBI Taxonomy" id="51637"/>
    <lineage>
        <taxon>Eukaryota</taxon>
        <taxon>Discoba</taxon>
        <taxon>Heterolobosea</taxon>
        <taxon>Tetramitia</taxon>
        <taxon>Eutetramitia</taxon>
        <taxon>Vahlkampfiidae</taxon>
        <taxon>Naegleria</taxon>
    </lineage>
</organism>
<evidence type="ECO:0000313" key="12">
    <source>
        <dbReference type="EMBL" id="KAG2383138.1"/>
    </source>
</evidence>
<protein>
    <recommendedName>
        <fullName evidence="11">Potassium channel domain-containing protein</fullName>
    </recommendedName>
</protein>
<dbReference type="PANTHER" id="PTHR11003:SF291">
    <property type="entry name" value="IP11374P"/>
    <property type="match status" value="1"/>
</dbReference>
<name>A0AA88GRG2_NAELO</name>
<dbReference type="GO" id="GO:0022841">
    <property type="term" value="F:potassium ion leak channel activity"/>
    <property type="evidence" value="ECO:0007669"/>
    <property type="project" value="TreeGrafter"/>
</dbReference>
<dbReference type="InterPro" id="IPR003280">
    <property type="entry name" value="2pore_dom_K_chnl"/>
</dbReference>
<evidence type="ECO:0000256" key="5">
    <source>
        <dbReference type="ARBA" id="ARBA00023065"/>
    </source>
</evidence>
<keyword evidence="5 8" id="KW-0406">Ion transport</keyword>
<evidence type="ECO:0000259" key="11">
    <source>
        <dbReference type="Pfam" id="PF07885"/>
    </source>
</evidence>
<evidence type="ECO:0000256" key="6">
    <source>
        <dbReference type="ARBA" id="ARBA00023136"/>
    </source>
</evidence>
<dbReference type="Gene3D" id="1.10.287.70">
    <property type="match status" value="1"/>
</dbReference>
<proteinExistence type="inferred from homology"/>
<dbReference type="AlphaFoldDB" id="A0AA88GRG2"/>
<feature type="transmembrane region" description="Helical" evidence="10">
    <location>
        <begin position="493"/>
        <end position="512"/>
    </location>
</feature>
<accession>A0AA88GRG2</accession>
<dbReference type="GO" id="GO:0005886">
    <property type="term" value="C:plasma membrane"/>
    <property type="evidence" value="ECO:0007669"/>
    <property type="project" value="TreeGrafter"/>
</dbReference>
<dbReference type="PRINTS" id="PR01333">
    <property type="entry name" value="2POREKCHANEL"/>
</dbReference>
<gene>
    <name evidence="12" type="ORF">C9374_004475</name>
</gene>
<evidence type="ECO:0000313" key="13">
    <source>
        <dbReference type="Proteomes" id="UP000816034"/>
    </source>
</evidence>
<dbReference type="Proteomes" id="UP000816034">
    <property type="component" value="Unassembled WGS sequence"/>
</dbReference>
<feature type="compositionally biased region" description="Basic and acidic residues" evidence="9">
    <location>
        <begin position="19"/>
        <end position="32"/>
    </location>
</feature>
<sequence>METHPSRSVTRAEGGSTAELRHEEDSSMRDQQKNASKGKYNSDHHEIQDHMVGTSVAIQLPILQTESRSTEDFEAPYYSLADNSKRDDTESDMIELKTMSGATTSLTLLKNYFFSTPNSPQNLNLEQEGSIDQSIHSRRERRLTLRQLTTPTNPNEKYCVVSQCYFPNAMFSKNHFVNYENLEMFKFVLTDVEDIEEYLAEFYETYGYHTNEADVTTNLYVCDNVFSCIFNRHEYALGKYKNLIKYFGLIDIATLHKRMKSYQLSCRDFITNCLWIMFMSVTYLLFIALLCISIWLVEGGHELELLRNTTISSGNVTASSLDCHEDNLLRLSQPLFEHGSMNNSALEPIMQYSLTNLPKWNYLSSFYFTSTTMLTIGYGDYSPSTPGGQFLVVVFAFFSLFLTTLVITAIGERFLSNTTCVLYILSHTMMRIVRFTIIKASMRNKFKNISKAFTSPFAQLVYLGVFILIYILIGSLFFYLLEDSKGDTWTFGTAIYFAVVTLTTIGYGDIYVQHEMSKLVLVVFVLFGVGFLAVLFTKLIEVVTPAMTSIVNRKTSKQKQKLIKEFKDRHQNKSP</sequence>
<keyword evidence="2 8" id="KW-0813">Transport</keyword>
<dbReference type="EMBL" id="PYSW02000021">
    <property type="protein sequence ID" value="KAG2383138.1"/>
    <property type="molecule type" value="Genomic_DNA"/>
</dbReference>
<keyword evidence="13" id="KW-1185">Reference proteome</keyword>
<evidence type="ECO:0000256" key="10">
    <source>
        <dbReference type="SAM" id="Phobius"/>
    </source>
</evidence>
<comment type="caution">
    <text evidence="12">The sequence shown here is derived from an EMBL/GenBank/DDBJ whole genome shotgun (WGS) entry which is preliminary data.</text>
</comment>
<evidence type="ECO:0000256" key="1">
    <source>
        <dbReference type="ARBA" id="ARBA00004141"/>
    </source>
</evidence>
<keyword evidence="7 8" id="KW-0407">Ion channel</keyword>
<keyword evidence="6 10" id="KW-0472">Membrane</keyword>
<feature type="transmembrane region" description="Helical" evidence="10">
    <location>
        <begin position="390"/>
        <end position="410"/>
    </location>
</feature>
<dbReference type="Pfam" id="PF07885">
    <property type="entry name" value="Ion_trans_2"/>
    <property type="match status" value="2"/>
</dbReference>
<feature type="domain" description="Potassium channel" evidence="11">
    <location>
        <begin position="467"/>
        <end position="543"/>
    </location>
</feature>